<protein>
    <submittedName>
        <fullName evidence="1">Uncharacterized protein</fullName>
    </submittedName>
</protein>
<dbReference type="Proteomes" id="UP000032142">
    <property type="component" value="Unassembled WGS sequence"/>
</dbReference>
<organism evidence="1 2">
    <name type="scientific">Gossypium arboreum</name>
    <name type="common">Tree cotton</name>
    <name type="synonym">Gossypium nanking</name>
    <dbReference type="NCBI Taxonomy" id="29729"/>
    <lineage>
        <taxon>Eukaryota</taxon>
        <taxon>Viridiplantae</taxon>
        <taxon>Streptophyta</taxon>
        <taxon>Embryophyta</taxon>
        <taxon>Tracheophyta</taxon>
        <taxon>Spermatophyta</taxon>
        <taxon>Magnoliopsida</taxon>
        <taxon>eudicotyledons</taxon>
        <taxon>Gunneridae</taxon>
        <taxon>Pentapetalae</taxon>
        <taxon>rosids</taxon>
        <taxon>malvids</taxon>
        <taxon>Malvales</taxon>
        <taxon>Malvaceae</taxon>
        <taxon>Malvoideae</taxon>
        <taxon>Gossypium</taxon>
    </lineage>
</organism>
<proteinExistence type="predicted"/>
<name>A0A0B0N0M8_GOSAR</name>
<evidence type="ECO:0000313" key="2">
    <source>
        <dbReference type="Proteomes" id="UP000032142"/>
    </source>
</evidence>
<comment type="caution">
    <text evidence="1">The sequence shown here is derived from an EMBL/GenBank/DDBJ whole genome shotgun (WGS) entry which is preliminary data.</text>
</comment>
<accession>A0A0B0N0M8</accession>
<evidence type="ECO:0000313" key="1">
    <source>
        <dbReference type="EMBL" id="KHG06580.1"/>
    </source>
</evidence>
<sequence length="34" mass="3581">MGMSPGNQATSQIGVDIPFPVCQLLPFSRSPFAS</sequence>
<keyword evidence="2" id="KW-1185">Reference proteome</keyword>
<dbReference type="EMBL" id="JRRC01455511">
    <property type="protein sequence ID" value="KHG06580.1"/>
    <property type="molecule type" value="Genomic_DNA"/>
</dbReference>
<reference evidence="2" key="1">
    <citation type="submission" date="2014-09" db="EMBL/GenBank/DDBJ databases">
        <authorList>
            <person name="Mudge J."/>
            <person name="Ramaraj T."/>
            <person name="Lindquist I.E."/>
            <person name="Bharti A.K."/>
            <person name="Sundararajan A."/>
            <person name="Cameron C.T."/>
            <person name="Woodward J.E."/>
            <person name="May G.D."/>
            <person name="Brubaker C."/>
            <person name="Broadhvest J."/>
            <person name="Wilkins T.A."/>
        </authorList>
    </citation>
    <scope>NUCLEOTIDE SEQUENCE</scope>
    <source>
        <strain evidence="2">cv. AKA8401</strain>
    </source>
</reference>
<dbReference type="AlphaFoldDB" id="A0A0B0N0M8"/>
<gene>
    <name evidence="1" type="ORF">F383_33159</name>
</gene>